<gene>
    <name evidence="2" type="ORF">H6P81_017733</name>
</gene>
<name>A0AAV7E0T7_ARIFI</name>
<dbReference type="EMBL" id="JAINDJ010000007">
    <property type="protein sequence ID" value="KAG9441879.1"/>
    <property type="molecule type" value="Genomic_DNA"/>
</dbReference>
<dbReference type="Proteomes" id="UP000825729">
    <property type="component" value="Unassembled WGS sequence"/>
</dbReference>
<sequence length="107" mass="12334">MTKFEKTDYQDEENHAQDIFEQDEVCNLHSSELDNIPLSQLNHKCPPSTSRLRPRHTTKRVTTPVETPIRRTQARCPTSTEVPILVDTEPETEANEVEEESLLHLLP</sequence>
<evidence type="ECO:0000256" key="1">
    <source>
        <dbReference type="SAM" id="MobiDB-lite"/>
    </source>
</evidence>
<evidence type="ECO:0000313" key="2">
    <source>
        <dbReference type="EMBL" id="KAG9441879.1"/>
    </source>
</evidence>
<accession>A0AAV7E0T7</accession>
<dbReference type="AlphaFoldDB" id="A0AAV7E0T7"/>
<feature type="compositionally biased region" description="Acidic residues" evidence="1">
    <location>
        <begin position="88"/>
        <end position="100"/>
    </location>
</feature>
<keyword evidence="3" id="KW-1185">Reference proteome</keyword>
<comment type="caution">
    <text evidence="2">The sequence shown here is derived from an EMBL/GenBank/DDBJ whole genome shotgun (WGS) entry which is preliminary data.</text>
</comment>
<evidence type="ECO:0000313" key="3">
    <source>
        <dbReference type="Proteomes" id="UP000825729"/>
    </source>
</evidence>
<proteinExistence type="predicted"/>
<organism evidence="2 3">
    <name type="scientific">Aristolochia fimbriata</name>
    <name type="common">White veined hardy Dutchman's pipe vine</name>
    <dbReference type="NCBI Taxonomy" id="158543"/>
    <lineage>
        <taxon>Eukaryota</taxon>
        <taxon>Viridiplantae</taxon>
        <taxon>Streptophyta</taxon>
        <taxon>Embryophyta</taxon>
        <taxon>Tracheophyta</taxon>
        <taxon>Spermatophyta</taxon>
        <taxon>Magnoliopsida</taxon>
        <taxon>Magnoliidae</taxon>
        <taxon>Piperales</taxon>
        <taxon>Aristolochiaceae</taxon>
        <taxon>Aristolochia</taxon>
    </lineage>
</organism>
<feature type="compositionally biased region" description="Polar residues" evidence="1">
    <location>
        <begin position="39"/>
        <end position="51"/>
    </location>
</feature>
<protein>
    <submittedName>
        <fullName evidence="2">Uncharacterized protein</fullName>
    </submittedName>
</protein>
<reference evidence="2 3" key="1">
    <citation type="submission" date="2021-07" db="EMBL/GenBank/DDBJ databases">
        <title>The Aristolochia fimbriata genome: insights into angiosperm evolution, floral development and chemical biosynthesis.</title>
        <authorList>
            <person name="Jiao Y."/>
        </authorList>
    </citation>
    <scope>NUCLEOTIDE SEQUENCE [LARGE SCALE GENOMIC DNA]</scope>
    <source>
        <strain evidence="2">IBCAS-2021</strain>
        <tissue evidence="2">Leaf</tissue>
    </source>
</reference>
<feature type="region of interest" description="Disordered" evidence="1">
    <location>
        <begin position="39"/>
        <end position="107"/>
    </location>
</feature>